<protein>
    <submittedName>
        <fullName evidence="1">Uncharacterized protein</fullName>
    </submittedName>
</protein>
<evidence type="ECO:0000313" key="2">
    <source>
        <dbReference type="Proteomes" id="UP000282818"/>
    </source>
</evidence>
<accession>A0A437Q8P9</accession>
<dbReference type="Proteomes" id="UP000282818">
    <property type="component" value="Unassembled WGS sequence"/>
</dbReference>
<dbReference type="AlphaFoldDB" id="A0A437Q8P9"/>
<comment type="caution">
    <text evidence="1">The sequence shown here is derived from an EMBL/GenBank/DDBJ whole genome shotgun (WGS) entry which is preliminary data.</text>
</comment>
<reference evidence="1 2" key="1">
    <citation type="submission" date="2019-01" db="EMBL/GenBank/DDBJ databases">
        <authorList>
            <person name="Chen W.-M."/>
        </authorList>
    </citation>
    <scope>NUCLEOTIDE SEQUENCE [LARGE SCALE GENOMIC DNA]</scope>
    <source>
        <strain evidence="1 2">HPM-16</strain>
    </source>
</reference>
<proteinExistence type="predicted"/>
<evidence type="ECO:0000313" key="1">
    <source>
        <dbReference type="EMBL" id="RVU30952.1"/>
    </source>
</evidence>
<dbReference type="EMBL" id="SACQ01000003">
    <property type="protein sequence ID" value="RVU30952.1"/>
    <property type="molecule type" value="Genomic_DNA"/>
</dbReference>
<organism evidence="1 2">
    <name type="scientific">Neptunomonas marina</name>
    <dbReference type="NCBI Taxonomy" id="1815562"/>
    <lineage>
        <taxon>Bacteria</taxon>
        <taxon>Pseudomonadati</taxon>
        <taxon>Pseudomonadota</taxon>
        <taxon>Gammaproteobacteria</taxon>
        <taxon>Oceanospirillales</taxon>
        <taxon>Oceanospirillaceae</taxon>
        <taxon>Neptunomonas</taxon>
    </lineage>
</organism>
<sequence>MKKGSMTAAELMANLEDDPEYLARRAVKEAEIEKLSEECRVDEALLIEELNHVGVSVVSVWDLVNNAPHPLLERKFSGSYEIAYPILVNHLRVPHHYRIREGIIRALSERAARKLASAPLLEQLATESNRQHRWVIANALEIMLPRSELDRHPQIEEALRAGYL</sequence>
<keyword evidence="2" id="KW-1185">Reference proteome</keyword>
<gene>
    <name evidence="1" type="ORF">EOE65_08025</name>
</gene>
<dbReference type="RefSeq" id="WP_127693797.1">
    <property type="nucleotide sequence ID" value="NZ_SACQ01000003.1"/>
</dbReference>
<name>A0A437Q8P9_9GAMM</name>